<gene>
    <name evidence="1" type="ORF">SORBI_3008G163750</name>
</gene>
<organism evidence="1 2">
    <name type="scientific">Sorghum bicolor</name>
    <name type="common">Sorghum</name>
    <name type="synonym">Sorghum vulgare</name>
    <dbReference type="NCBI Taxonomy" id="4558"/>
    <lineage>
        <taxon>Eukaryota</taxon>
        <taxon>Viridiplantae</taxon>
        <taxon>Streptophyta</taxon>
        <taxon>Embryophyta</taxon>
        <taxon>Tracheophyta</taxon>
        <taxon>Spermatophyta</taxon>
        <taxon>Magnoliopsida</taxon>
        <taxon>Liliopsida</taxon>
        <taxon>Poales</taxon>
        <taxon>Poaceae</taxon>
        <taxon>PACMAD clade</taxon>
        <taxon>Panicoideae</taxon>
        <taxon>Andropogonodae</taxon>
        <taxon>Andropogoneae</taxon>
        <taxon>Sorghinae</taxon>
        <taxon>Sorghum</taxon>
    </lineage>
</organism>
<dbReference type="EMBL" id="CM000767">
    <property type="protein sequence ID" value="OQU79570.1"/>
    <property type="molecule type" value="Genomic_DNA"/>
</dbReference>
<name>A0A1Z5R762_SORBI</name>
<dbReference type="Proteomes" id="UP000000768">
    <property type="component" value="Chromosome 8"/>
</dbReference>
<reference evidence="2" key="2">
    <citation type="journal article" date="2018" name="Plant J.">
        <title>The Sorghum bicolor reference genome: improved assembly, gene annotations, a transcriptome atlas, and signatures of genome organization.</title>
        <authorList>
            <person name="McCormick R.F."/>
            <person name="Truong S.K."/>
            <person name="Sreedasyam A."/>
            <person name="Jenkins J."/>
            <person name="Shu S."/>
            <person name="Sims D."/>
            <person name="Kennedy M."/>
            <person name="Amirebrahimi M."/>
            <person name="Weers B.D."/>
            <person name="McKinley B."/>
            <person name="Mattison A."/>
            <person name="Morishige D.T."/>
            <person name="Grimwood J."/>
            <person name="Schmutz J."/>
            <person name="Mullet J.E."/>
        </authorList>
    </citation>
    <scope>NUCLEOTIDE SEQUENCE [LARGE SCALE GENOMIC DNA]</scope>
    <source>
        <strain evidence="2">cv. BTx623</strain>
    </source>
</reference>
<sequence>MGCGDRRSLLRLSRGRHGGRHGMCQGLVRAARDIAVATHPRTAAAGPATPMAWRRCDAIDLHGPWIVLSHR</sequence>
<proteinExistence type="predicted"/>
<reference evidence="1 2" key="1">
    <citation type="journal article" date="2009" name="Nature">
        <title>The Sorghum bicolor genome and the diversification of grasses.</title>
        <authorList>
            <person name="Paterson A.H."/>
            <person name="Bowers J.E."/>
            <person name="Bruggmann R."/>
            <person name="Dubchak I."/>
            <person name="Grimwood J."/>
            <person name="Gundlach H."/>
            <person name="Haberer G."/>
            <person name="Hellsten U."/>
            <person name="Mitros T."/>
            <person name="Poliakov A."/>
            <person name="Schmutz J."/>
            <person name="Spannagl M."/>
            <person name="Tang H."/>
            <person name="Wang X."/>
            <person name="Wicker T."/>
            <person name="Bharti A.K."/>
            <person name="Chapman J."/>
            <person name="Feltus F.A."/>
            <person name="Gowik U."/>
            <person name="Grigoriev I.V."/>
            <person name="Lyons E."/>
            <person name="Maher C.A."/>
            <person name="Martis M."/>
            <person name="Narechania A."/>
            <person name="Otillar R.P."/>
            <person name="Penning B.W."/>
            <person name="Salamov A.A."/>
            <person name="Wang Y."/>
            <person name="Zhang L."/>
            <person name="Carpita N.C."/>
            <person name="Freeling M."/>
            <person name="Gingle A.R."/>
            <person name="Hash C.T."/>
            <person name="Keller B."/>
            <person name="Klein P."/>
            <person name="Kresovich S."/>
            <person name="McCann M.C."/>
            <person name="Ming R."/>
            <person name="Peterson D.G."/>
            <person name="Mehboob-ur-Rahman"/>
            <person name="Ware D."/>
            <person name="Westhoff P."/>
            <person name="Mayer K.F."/>
            <person name="Messing J."/>
            <person name="Rokhsar D.S."/>
        </authorList>
    </citation>
    <scope>NUCLEOTIDE SEQUENCE [LARGE SCALE GENOMIC DNA]</scope>
    <source>
        <strain evidence="2">cv. BTx623</strain>
    </source>
</reference>
<protein>
    <submittedName>
        <fullName evidence="1">Uncharacterized protein</fullName>
    </submittedName>
</protein>
<dbReference type="Gramene" id="OQU79570">
    <property type="protein sequence ID" value="OQU79570"/>
    <property type="gene ID" value="SORBI_3008G163750"/>
</dbReference>
<evidence type="ECO:0000313" key="1">
    <source>
        <dbReference type="EMBL" id="OQU79570.1"/>
    </source>
</evidence>
<evidence type="ECO:0000313" key="2">
    <source>
        <dbReference type="Proteomes" id="UP000000768"/>
    </source>
</evidence>
<accession>A0A1Z5R762</accession>
<dbReference type="InParanoid" id="A0A1Z5R762"/>
<keyword evidence="2" id="KW-1185">Reference proteome</keyword>
<dbReference type="AlphaFoldDB" id="A0A1Z5R762"/>